<keyword evidence="2" id="KW-0378">Hydrolase</keyword>
<comment type="caution">
    <text evidence="4">The sequence shown here is derived from an EMBL/GenBank/DDBJ whole genome shotgun (WGS) entry which is preliminary data.</text>
</comment>
<dbReference type="InterPro" id="IPR001478">
    <property type="entry name" value="PDZ"/>
</dbReference>
<dbReference type="Pfam" id="PF13365">
    <property type="entry name" value="Trypsin_2"/>
    <property type="match status" value="1"/>
</dbReference>
<dbReference type="Gene3D" id="2.40.10.120">
    <property type="match status" value="1"/>
</dbReference>
<dbReference type="InterPro" id="IPR051201">
    <property type="entry name" value="Chloro_Bact_Ser_Proteases"/>
</dbReference>
<dbReference type="Gene3D" id="2.30.42.10">
    <property type="match status" value="1"/>
</dbReference>
<organism evidence="4 5">
    <name type="scientific">Candidatus Nealsonbacteria bacterium CG08_land_8_20_14_0_20_38_20</name>
    <dbReference type="NCBI Taxonomy" id="1974705"/>
    <lineage>
        <taxon>Bacteria</taxon>
        <taxon>Candidatus Nealsoniibacteriota</taxon>
    </lineage>
</organism>
<dbReference type="AlphaFoldDB" id="A0A2H0YLX9"/>
<dbReference type="Pfam" id="PF13180">
    <property type="entry name" value="PDZ_2"/>
    <property type="match status" value="1"/>
</dbReference>
<evidence type="ECO:0000313" key="5">
    <source>
        <dbReference type="Proteomes" id="UP000230088"/>
    </source>
</evidence>
<dbReference type="GO" id="GO:0006508">
    <property type="term" value="P:proteolysis"/>
    <property type="evidence" value="ECO:0007669"/>
    <property type="project" value="UniProtKB-KW"/>
</dbReference>
<dbReference type="GO" id="GO:0004252">
    <property type="term" value="F:serine-type endopeptidase activity"/>
    <property type="evidence" value="ECO:0007669"/>
    <property type="project" value="InterPro"/>
</dbReference>
<reference evidence="5" key="1">
    <citation type="submission" date="2017-09" db="EMBL/GenBank/DDBJ databases">
        <title>Depth-based differentiation of microbial function through sediment-hosted aquifers and enrichment of novel symbionts in the deep terrestrial subsurface.</title>
        <authorList>
            <person name="Probst A.J."/>
            <person name="Ladd B."/>
            <person name="Jarett J.K."/>
            <person name="Geller-Mcgrath D.E."/>
            <person name="Sieber C.M.K."/>
            <person name="Emerson J.B."/>
            <person name="Anantharaman K."/>
            <person name="Thomas B.C."/>
            <person name="Malmstrom R."/>
            <person name="Stieglmeier M."/>
            <person name="Klingl A."/>
            <person name="Woyke T."/>
            <person name="Ryan C.M."/>
            <person name="Banfield J.F."/>
        </authorList>
    </citation>
    <scope>NUCLEOTIDE SEQUENCE [LARGE SCALE GENOMIC DNA]</scope>
</reference>
<evidence type="ECO:0000313" key="4">
    <source>
        <dbReference type="EMBL" id="PIS39501.1"/>
    </source>
</evidence>
<feature type="domain" description="PDZ" evidence="3">
    <location>
        <begin position="238"/>
        <end position="327"/>
    </location>
</feature>
<dbReference type="Proteomes" id="UP000230088">
    <property type="component" value="Unassembled WGS sequence"/>
</dbReference>
<keyword evidence="1" id="KW-0645">Protease</keyword>
<name>A0A2H0YLX9_9BACT</name>
<dbReference type="SUPFAM" id="SSF50156">
    <property type="entry name" value="PDZ domain-like"/>
    <property type="match status" value="1"/>
</dbReference>
<dbReference type="InterPro" id="IPR036034">
    <property type="entry name" value="PDZ_sf"/>
</dbReference>
<accession>A0A2H0YLX9</accession>
<proteinExistence type="predicted"/>
<dbReference type="SMART" id="SM00228">
    <property type="entry name" value="PDZ"/>
    <property type="match status" value="1"/>
</dbReference>
<evidence type="ECO:0000259" key="3">
    <source>
        <dbReference type="SMART" id="SM00228"/>
    </source>
</evidence>
<dbReference type="PANTHER" id="PTHR43343:SF3">
    <property type="entry name" value="PROTEASE DO-LIKE 8, CHLOROPLASTIC"/>
    <property type="match status" value="1"/>
</dbReference>
<dbReference type="PANTHER" id="PTHR43343">
    <property type="entry name" value="PEPTIDASE S12"/>
    <property type="match status" value="1"/>
</dbReference>
<dbReference type="InterPro" id="IPR009003">
    <property type="entry name" value="Peptidase_S1_PA"/>
</dbReference>
<dbReference type="EMBL" id="PEYD01000031">
    <property type="protein sequence ID" value="PIS39501.1"/>
    <property type="molecule type" value="Genomic_DNA"/>
</dbReference>
<dbReference type="CDD" id="cd06779">
    <property type="entry name" value="cpPDZ_Deg_HtrA-like"/>
    <property type="match status" value="1"/>
</dbReference>
<sequence length="340" mass="37016">MEKSPIVEVAKRVCPAVITIVITKDLPRIEGFYSFPFAGQEFFLPKVKREKEKTKIGGGSGFIISADGYVLTSNHVVGDTEADYTVIIDPKRKYPAKVLARDPLIDVAVLKIQGKGLPYLELGDSDKVELGETVIAIGNPLGEFEDTISAGIISGLSRKITAYGGLPMRATSLRGLIQTDAAINPGNSGGPLINMEVKVIGINNAMVIGAQNIGFAIPINYAKKDLEEVLKYGKIKRPFLGIRYIVLNEAISKAQKLPVNYGALVIRETLGEEAVIKGSAADKSGLKEYDIVLEVDGEKVTEQNPLADILAKHKIDDEVEMKVLREKNKTILKTKLEEKK</sequence>
<dbReference type="PRINTS" id="PR00834">
    <property type="entry name" value="PROTEASES2C"/>
</dbReference>
<evidence type="ECO:0000256" key="2">
    <source>
        <dbReference type="ARBA" id="ARBA00022801"/>
    </source>
</evidence>
<evidence type="ECO:0000256" key="1">
    <source>
        <dbReference type="ARBA" id="ARBA00022670"/>
    </source>
</evidence>
<protein>
    <recommendedName>
        <fullName evidence="3">PDZ domain-containing protein</fullName>
    </recommendedName>
</protein>
<dbReference type="SUPFAM" id="SSF50494">
    <property type="entry name" value="Trypsin-like serine proteases"/>
    <property type="match status" value="1"/>
</dbReference>
<dbReference type="InterPro" id="IPR001940">
    <property type="entry name" value="Peptidase_S1C"/>
</dbReference>
<gene>
    <name evidence="4" type="ORF">COT33_01610</name>
</gene>